<proteinExistence type="predicted"/>
<evidence type="ECO:0000313" key="2">
    <source>
        <dbReference type="Proteomes" id="UP000663627"/>
    </source>
</evidence>
<sequence length="29" mass="3369">MLSIMRTPSSVKHELELARARILLTDEEE</sequence>
<evidence type="ECO:0000313" key="1">
    <source>
        <dbReference type="EMBL" id="QSL99596.1"/>
    </source>
</evidence>
<dbReference type="EMBL" id="MW460248">
    <property type="protein sequence ID" value="QSL99596.1"/>
    <property type="molecule type" value="Genomic_DNA"/>
</dbReference>
<organism evidence="1 2">
    <name type="scientific">Mycobacterium phage Maco2</name>
    <dbReference type="NCBI Taxonomy" id="2805749"/>
    <lineage>
        <taxon>Viruses</taxon>
        <taxon>Duplodnaviria</taxon>
        <taxon>Heunggongvirae</taxon>
        <taxon>Uroviricota</taxon>
        <taxon>Caudoviricetes</taxon>
        <taxon>Mapvirus</taxon>
        <taxon>Mapvirus Ff47</taxon>
    </lineage>
</organism>
<name>A0A899INF5_9CAUD</name>
<protein>
    <submittedName>
        <fullName evidence="1">Uncharacterized protein</fullName>
    </submittedName>
</protein>
<accession>A0A899INF5</accession>
<dbReference type="Proteomes" id="UP000663627">
    <property type="component" value="Segment"/>
</dbReference>
<reference evidence="1" key="1">
    <citation type="submission" date="2021-01" db="EMBL/GenBank/DDBJ databases">
        <authorList>
            <person name="Rakov C."/>
            <person name="Yerushalmy O."/>
            <person name="Alkalay-Oren S."/>
            <person name="Coppenhagen-Glazer S."/>
            <person name="Hazan R."/>
        </authorList>
    </citation>
    <scope>NUCLEOTIDE SEQUENCE</scope>
</reference>